<dbReference type="GO" id="GO:0016705">
    <property type="term" value="F:oxidoreductase activity, acting on paired donors, with incorporation or reduction of molecular oxygen"/>
    <property type="evidence" value="ECO:0007669"/>
    <property type="project" value="InterPro"/>
</dbReference>
<dbReference type="CDD" id="cd11065">
    <property type="entry name" value="CYP64-like"/>
    <property type="match status" value="1"/>
</dbReference>
<keyword evidence="12" id="KW-0472">Membrane</keyword>
<dbReference type="Gene3D" id="1.10.630.10">
    <property type="entry name" value="Cytochrome P450"/>
    <property type="match status" value="1"/>
</dbReference>
<keyword evidence="16" id="KW-1185">Reference proteome</keyword>
<evidence type="ECO:0000313" key="15">
    <source>
        <dbReference type="EMBL" id="EPT03915.1"/>
    </source>
</evidence>
<dbReference type="SUPFAM" id="SSF48264">
    <property type="entry name" value="Cytochrome P450"/>
    <property type="match status" value="1"/>
</dbReference>
<evidence type="ECO:0008006" key="17">
    <source>
        <dbReference type="Google" id="ProtNLM"/>
    </source>
</evidence>
<dbReference type="InterPro" id="IPR050364">
    <property type="entry name" value="Cytochrome_P450_fung"/>
</dbReference>
<dbReference type="PRINTS" id="PR00463">
    <property type="entry name" value="EP450I"/>
</dbReference>
<gene>
    <name evidence="15" type="ORF">FOMPIDRAFT_1028250</name>
</gene>
<dbReference type="Pfam" id="PF00067">
    <property type="entry name" value="p450"/>
    <property type="match status" value="1"/>
</dbReference>
<dbReference type="PANTHER" id="PTHR46300">
    <property type="entry name" value="P450, PUTATIVE (EUROFUNG)-RELATED-RELATED"/>
    <property type="match status" value="1"/>
</dbReference>
<dbReference type="InterPro" id="IPR002401">
    <property type="entry name" value="Cyt_P450_E_grp-I"/>
</dbReference>
<comment type="similarity">
    <text evidence="4 14">Belongs to the cytochrome P450 family.</text>
</comment>
<evidence type="ECO:0000256" key="9">
    <source>
        <dbReference type="ARBA" id="ARBA00023002"/>
    </source>
</evidence>
<dbReference type="HOGENOM" id="CLU_001570_2_3_1"/>
<keyword evidence="7 13" id="KW-0479">Metal-binding</keyword>
<keyword evidence="8" id="KW-1133">Transmembrane helix</keyword>
<comment type="subcellular location">
    <subcellularLocation>
        <location evidence="2">Membrane</location>
        <topology evidence="2">Single-pass membrane protein</topology>
    </subcellularLocation>
</comment>
<evidence type="ECO:0000256" key="2">
    <source>
        <dbReference type="ARBA" id="ARBA00004167"/>
    </source>
</evidence>
<dbReference type="GO" id="GO:0004497">
    <property type="term" value="F:monooxygenase activity"/>
    <property type="evidence" value="ECO:0007669"/>
    <property type="project" value="UniProtKB-KW"/>
</dbReference>
<keyword evidence="6" id="KW-0812">Transmembrane</keyword>
<dbReference type="eggNOG" id="KOG0156">
    <property type="taxonomic scope" value="Eukaryota"/>
</dbReference>
<comment type="cofactor">
    <cofactor evidence="1 13">
        <name>heme</name>
        <dbReference type="ChEBI" id="CHEBI:30413"/>
    </cofactor>
</comment>
<dbReference type="PROSITE" id="PS00086">
    <property type="entry name" value="CYTOCHROME_P450"/>
    <property type="match status" value="1"/>
</dbReference>
<dbReference type="PANTHER" id="PTHR46300:SF7">
    <property type="entry name" value="P450, PUTATIVE (EUROFUNG)-RELATED"/>
    <property type="match status" value="1"/>
</dbReference>
<sequence>MSDLRYIAPLASLLLCAVIYGITAARRARQPTLPPGPRAFLFGSSAVPKRYPWKVYAEWRETYGDLIYIRVFGNPILVINSAKAAADLLDKRSSIYSSRPYRTMVSELMGWSWLFSTIPYGARWKQHRTLFHQYFNTTTAPNYHPVQYKETCVMLHNLLTTPDNLAYHIRRTAAAIIMQIIYGHQVAPEGDPFVTLADRALGTLGHAGIFGTYLVDYIPLLRYIPTWAPFASFKRKALEWRQLNRAMLNEPYRMVKERTARGTAIPCFATAEVEKWAQSGEDPAHEKLIKGVAATAYADTTVSAIQSFFLAATVYPDMFRRCQAEIDRVVGPDRLPTFADRPLLPYLDWVVWECLRWNPVAPLGVAHSVTEDDVYEGYRIPKGTTVLPNVWGILHDAAAYPDPLRFAPERYADAKLNAERGTNEPPLAAFGFGRRICPGRWLAMDNIWVAVATVTAVFDISKKLDKDGRPIEPSVEFSSTMLSRPLPFPCRITPRSEAARKLIEQAVYAER</sequence>
<proteinExistence type="inferred from homology"/>
<organism evidence="15 16">
    <name type="scientific">Fomitopsis schrenkii</name>
    <name type="common">Brown rot fungus</name>
    <dbReference type="NCBI Taxonomy" id="2126942"/>
    <lineage>
        <taxon>Eukaryota</taxon>
        <taxon>Fungi</taxon>
        <taxon>Dikarya</taxon>
        <taxon>Basidiomycota</taxon>
        <taxon>Agaricomycotina</taxon>
        <taxon>Agaricomycetes</taxon>
        <taxon>Polyporales</taxon>
        <taxon>Fomitopsis</taxon>
    </lineage>
</organism>
<reference evidence="15 16" key="1">
    <citation type="journal article" date="2012" name="Science">
        <title>The Paleozoic origin of enzymatic lignin decomposition reconstructed from 31 fungal genomes.</title>
        <authorList>
            <person name="Floudas D."/>
            <person name="Binder M."/>
            <person name="Riley R."/>
            <person name="Barry K."/>
            <person name="Blanchette R.A."/>
            <person name="Henrissat B."/>
            <person name="Martinez A.T."/>
            <person name="Otillar R."/>
            <person name="Spatafora J.W."/>
            <person name="Yadav J.S."/>
            <person name="Aerts A."/>
            <person name="Benoit I."/>
            <person name="Boyd A."/>
            <person name="Carlson A."/>
            <person name="Copeland A."/>
            <person name="Coutinho P.M."/>
            <person name="de Vries R.P."/>
            <person name="Ferreira P."/>
            <person name="Findley K."/>
            <person name="Foster B."/>
            <person name="Gaskell J."/>
            <person name="Glotzer D."/>
            <person name="Gorecki P."/>
            <person name="Heitman J."/>
            <person name="Hesse C."/>
            <person name="Hori C."/>
            <person name="Igarashi K."/>
            <person name="Jurgens J.A."/>
            <person name="Kallen N."/>
            <person name="Kersten P."/>
            <person name="Kohler A."/>
            <person name="Kuees U."/>
            <person name="Kumar T.K.A."/>
            <person name="Kuo A."/>
            <person name="LaButti K."/>
            <person name="Larrondo L.F."/>
            <person name="Lindquist E."/>
            <person name="Ling A."/>
            <person name="Lombard V."/>
            <person name="Lucas S."/>
            <person name="Lundell T."/>
            <person name="Martin R."/>
            <person name="McLaughlin D.J."/>
            <person name="Morgenstern I."/>
            <person name="Morin E."/>
            <person name="Murat C."/>
            <person name="Nagy L.G."/>
            <person name="Nolan M."/>
            <person name="Ohm R.A."/>
            <person name="Patyshakuliyeva A."/>
            <person name="Rokas A."/>
            <person name="Ruiz-Duenas F.J."/>
            <person name="Sabat G."/>
            <person name="Salamov A."/>
            <person name="Samejima M."/>
            <person name="Schmutz J."/>
            <person name="Slot J.C."/>
            <person name="St John F."/>
            <person name="Stenlid J."/>
            <person name="Sun H."/>
            <person name="Sun S."/>
            <person name="Syed K."/>
            <person name="Tsang A."/>
            <person name="Wiebenga A."/>
            <person name="Young D."/>
            <person name="Pisabarro A."/>
            <person name="Eastwood D.C."/>
            <person name="Martin F."/>
            <person name="Cullen D."/>
            <person name="Grigoriev I.V."/>
            <person name="Hibbett D.S."/>
        </authorList>
    </citation>
    <scope>NUCLEOTIDE SEQUENCE</scope>
    <source>
        <strain evidence="16">FP-58527</strain>
    </source>
</reference>
<dbReference type="GO" id="GO:0020037">
    <property type="term" value="F:heme binding"/>
    <property type="evidence" value="ECO:0007669"/>
    <property type="project" value="InterPro"/>
</dbReference>
<keyword evidence="10 13" id="KW-0408">Iron</keyword>
<dbReference type="GO" id="GO:0016020">
    <property type="term" value="C:membrane"/>
    <property type="evidence" value="ECO:0007669"/>
    <property type="project" value="UniProtKB-SubCell"/>
</dbReference>
<evidence type="ECO:0000256" key="4">
    <source>
        <dbReference type="ARBA" id="ARBA00010617"/>
    </source>
</evidence>
<dbReference type="EMBL" id="KE504128">
    <property type="protein sequence ID" value="EPT03915.1"/>
    <property type="molecule type" value="Genomic_DNA"/>
</dbReference>
<keyword evidence="9 14" id="KW-0560">Oxidoreductase</keyword>
<dbReference type="InterPro" id="IPR017972">
    <property type="entry name" value="Cyt_P450_CS"/>
</dbReference>
<dbReference type="InParanoid" id="S8G0L5"/>
<evidence type="ECO:0000256" key="10">
    <source>
        <dbReference type="ARBA" id="ARBA00023004"/>
    </source>
</evidence>
<dbReference type="InterPro" id="IPR001128">
    <property type="entry name" value="Cyt_P450"/>
</dbReference>
<accession>S8G0L5</accession>
<keyword evidence="5 13" id="KW-0349">Heme</keyword>
<evidence type="ECO:0000256" key="1">
    <source>
        <dbReference type="ARBA" id="ARBA00001971"/>
    </source>
</evidence>
<evidence type="ECO:0000256" key="11">
    <source>
        <dbReference type="ARBA" id="ARBA00023033"/>
    </source>
</evidence>
<dbReference type="AlphaFoldDB" id="S8G0L5"/>
<feature type="binding site" description="axial binding residue" evidence="13">
    <location>
        <position position="437"/>
    </location>
    <ligand>
        <name>heme</name>
        <dbReference type="ChEBI" id="CHEBI:30413"/>
    </ligand>
    <ligandPart>
        <name>Fe</name>
        <dbReference type="ChEBI" id="CHEBI:18248"/>
    </ligandPart>
</feature>
<evidence type="ECO:0000256" key="7">
    <source>
        <dbReference type="ARBA" id="ARBA00022723"/>
    </source>
</evidence>
<evidence type="ECO:0000256" key="13">
    <source>
        <dbReference type="PIRSR" id="PIRSR602401-1"/>
    </source>
</evidence>
<evidence type="ECO:0000256" key="8">
    <source>
        <dbReference type="ARBA" id="ARBA00022989"/>
    </source>
</evidence>
<dbReference type="OrthoDB" id="2789670at2759"/>
<evidence type="ECO:0000313" key="16">
    <source>
        <dbReference type="Proteomes" id="UP000015241"/>
    </source>
</evidence>
<keyword evidence="11 14" id="KW-0503">Monooxygenase</keyword>
<evidence type="ECO:0000256" key="5">
    <source>
        <dbReference type="ARBA" id="ARBA00022617"/>
    </source>
</evidence>
<dbReference type="InterPro" id="IPR036396">
    <property type="entry name" value="Cyt_P450_sf"/>
</dbReference>
<name>S8G0L5_FOMSC</name>
<evidence type="ECO:0000256" key="14">
    <source>
        <dbReference type="RuleBase" id="RU000461"/>
    </source>
</evidence>
<protein>
    <recommendedName>
        <fullName evidence="17">Cytochrome P450</fullName>
    </recommendedName>
</protein>
<evidence type="ECO:0000256" key="6">
    <source>
        <dbReference type="ARBA" id="ARBA00022692"/>
    </source>
</evidence>
<dbReference type="GO" id="GO:0005506">
    <property type="term" value="F:iron ion binding"/>
    <property type="evidence" value="ECO:0007669"/>
    <property type="project" value="InterPro"/>
</dbReference>
<dbReference type="Proteomes" id="UP000015241">
    <property type="component" value="Unassembled WGS sequence"/>
</dbReference>
<comment type="pathway">
    <text evidence="3">Secondary metabolite biosynthesis.</text>
</comment>
<evidence type="ECO:0000256" key="12">
    <source>
        <dbReference type="ARBA" id="ARBA00023136"/>
    </source>
</evidence>
<dbReference type="STRING" id="743788.S8G0L5"/>
<evidence type="ECO:0000256" key="3">
    <source>
        <dbReference type="ARBA" id="ARBA00005179"/>
    </source>
</evidence>